<dbReference type="EnsemblMetazoa" id="XM_021049401.2">
    <property type="protein sequence ID" value="XP_020905060.1"/>
    <property type="gene ID" value="LOC110243313"/>
</dbReference>
<feature type="region of interest" description="Disordered" evidence="2">
    <location>
        <begin position="148"/>
        <end position="168"/>
    </location>
</feature>
<dbReference type="Proteomes" id="UP000887567">
    <property type="component" value="Unplaced"/>
</dbReference>
<dbReference type="Gene3D" id="6.10.140.670">
    <property type="match status" value="1"/>
</dbReference>
<dbReference type="InterPro" id="IPR013243">
    <property type="entry name" value="SCA7_dom"/>
</dbReference>
<feature type="compositionally biased region" description="Polar residues" evidence="2">
    <location>
        <begin position="639"/>
        <end position="653"/>
    </location>
</feature>
<dbReference type="InterPro" id="IPR052237">
    <property type="entry name" value="Ataxin-7-like_regulator"/>
</dbReference>
<sequence>MAKIHCHSLLSGSSWSSFDGESSEEESEAMEVDENNSLGLSEATRLSCEDMNLYGLCPAQEDVCLVICKDCNKVVKLSAFTRHCDLLHKKPIPPPTPSPDVSSPAPVELVIDQSSNIKIEQLQIEDSTVKIEEVPLTVPKVNHVVPKVLPNSTKKSSGSNKKSPRKVIPTREREFDADKHCGVWVQEQQKRCTRSLTCKTHALSLRRAVPGRRKKFDELLAEHKARVNNEKEQQQQNLAAMKLLEAKSTNNVFKKVKTEPMAKPANDKLQNNTHVTSSKEETTETSSKEAENEEVDDSHLLSELSTVNHHPKPLASCSFGGRKVGHGALVFNRRQDHLRCAMLAMVERYLNPQRKASSGRPGAAAILHRPAIKTIGQSSNHSLAKGSLIIGDKNKSHSTTHRNLSNFLKAPPPPRNRSVKHNNVLHGTKHSLENSYQTVLHSKPLIEASEGFDASSQAISDMGNIIASIDSSSRTTIENDTRTIYTSVTNTQSDIVHGQTTMVAKMNGTASSTSTNTVVQIAGQLDPSTGKVTPTTTGQRESPLFFTTQNPQASPLPNGTGPSPPPIASTSVKGYPALSFVIQGSKPANPSPVNFSKGHSLVFNSMGMAQMQQPTSPLQQQQQQQLQQKGKVLLRANSYPKTSGKANNSQVKIPQSPSPQQQLSPGQPKTIIVTSPPPGQQNLYLNHMNNAPIVQLKQQVEQQQQQLQQITLQKQLHQQQLQQQQLQQKQLNSQFAKQLPIQPRLAPAPHPPSQSLLTQQQLAGQSIVIKATDQQMKSPQNTVFVTADSHQTMVKPQSNVA</sequence>
<accession>A0A913XHX9</accession>
<dbReference type="OrthoDB" id="21678at2759"/>
<evidence type="ECO:0000313" key="4">
    <source>
        <dbReference type="EnsemblMetazoa" id="XP_020905060.1"/>
    </source>
</evidence>
<feature type="region of interest" description="Disordered" evidence="2">
    <location>
        <begin position="610"/>
        <end position="680"/>
    </location>
</feature>
<name>A0A913XHX9_EXADI</name>
<evidence type="ECO:0000256" key="1">
    <source>
        <dbReference type="SAM" id="Coils"/>
    </source>
</evidence>
<dbReference type="PANTHER" id="PTHR15117:SF24">
    <property type="entry name" value="SCA7 DOMAIN-CONTAINING PROTEIN"/>
    <property type="match status" value="1"/>
</dbReference>
<feature type="compositionally biased region" description="Basic and acidic residues" evidence="2">
    <location>
        <begin position="277"/>
        <end position="290"/>
    </location>
</feature>
<feature type="compositionally biased region" description="Low complexity" evidence="2">
    <location>
        <begin position="152"/>
        <end position="161"/>
    </location>
</feature>
<feature type="region of interest" description="Disordered" evidence="2">
    <location>
        <begin position="14"/>
        <end position="36"/>
    </location>
</feature>
<dbReference type="KEGG" id="epa:110243313"/>
<dbReference type="GeneID" id="110243313"/>
<keyword evidence="5" id="KW-1185">Reference proteome</keyword>
<proteinExistence type="predicted"/>
<feature type="compositionally biased region" description="Low complexity" evidence="2">
    <location>
        <begin position="610"/>
        <end position="628"/>
    </location>
</feature>
<dbReference type="PANTHER" id="PTHR15117">
    <property type="entry name" value="ATAXIN 7 RELATED"/>
    <property type="match status" value="1"/>
</dbReference>
<dbReference type="RefSeq" id="XP_020905060.1">
    <property type="nucleotide sequence ID" value="XM_021049401.2"/>
</dbReference>
<evidence type="ECO:0000256" key="2">
    <source>
        <dbReference type="SAM" id="MobiDB-lite"/>
    </source>
</evidence>
<dbReference type="AlphaFoldDB" id="A0A913XHX9"/>
<feature type="region of interest" description="Disordered" evidence="2">
    <location>
        <begin position="548"/>
        <end position="570"/>
    </location>
</feature>
<evidence type="ECO:0000259" key="3">
    <source>
        <dbReference type="PROSITE" id="PS51505"/>
    </source>
</evidence>
<dbReference type="PROSITE" id="PS51505">
    <property type="entry name" value="SCA7"/>
    <property type="match status" value="1"/>
</dbReference>
<feature type="coiled-coil region" evidence="1">
    <location>
        <begin position="693"/>
        <end position="734"/>
    </location>
</feature>
<feature type="compositionally biased region" description="Low complexity" evidence="2">
    <location>
        <begin position="654"/>
        <end position="668"/>
    </location>
</feature>
<feature type="domain" description="SCA7" evidence="3">
    <location>
        <begin position="168"/>
        <end position="235"/>
    </location>
</feature>
<reference evidence="4" key="1">
    <citation type="submission" date="2022-11" db="UniProtKB">
        <authorList>
            <consortium name="EnsemblMetazoa"/>
        </authorList>
    </citation>
    <scope>IDENTIFICATION</scope>
</reference>
<feature type="region of interest" description="Disordered" evidence="2">
    <location>
        <begin position="259"/>
        <end position="298"/>
    </location>
</feature>
<protein>
    <recommendedName>
        <fullName evidence="3">SCA7 domain-containing protein</fullName>
    </recommendedName>
</protein>
<evidence type="ECO:0000313" key="5">
    <source>
        <dbReference type="Proteomes" id="UP000887567"/>
    </source>
</evidence>
<organism evidence="4 5">
    <name type="scientific">Exaiptasia diaphana</name>
    <name type="common">Tropical sea anemone</name>
    <name type="synonym">Aiptasia pulchella</name>
    <dbReference type="NCBI Taxonomy" id="2652724"/>
    <lineage>
        <taxon>Eukaryota</taxon>
        <taxon>Metazoa</taxon>
        <taxon>Cnidaria</taxon>
        <taxon>Anthozoa</taxon>
        <taxon>Hexacorallia</taxon>
        <taxon>Actiniaria</taxon>
        <taxon>Aiptasiidae</taxon>
        <taxon>Exaiptasia</taxon>
    </lineage>
</organism>
<feature type="coiled-coil region" evidence="1">
    <location>
        <begin position="213"/>
        <end position="244"/>
    </location>
</feature>
<dbReference type="OMA" id="MAKIHCH"/>
<dbReference type="Pfam" id="PF08313">
    <property type="entry name" value="SCA7"/>
    <property type="match status" value="1"/>
</dbReference>
<feature type="compositionally biased region" description="Acidic residues" evidence="2">
    <location>
        <begin position="21"/>
        <end position="34"/>
    </location>
</feature>
<keyword evidence="1" id="KW-0175">Coiled coil</keyword>